<feature type="compositionally biased region" description="Polar residues" evidence="2">
    <location>
        <begin position="790"/>
        <end position="821"/>
    </location>
</feature>
<feature type="region of interest" description="Disordered" evidence="2">
    <location>
        <begin position="1"/>
        <end position="226"/>
    </location>
</feature>
<feature type="compositionally biased region" description="Acidic residues" evidence="2">
    <location>
        <begin position="634"/>
        <end position="644"/>
    </location>
</feature>
<feature type="compositionally biased region" description="Polar residues" evidence="2">
    <location>
        <begin position="116"/>
        <end position="127"/>
    </location>
</feature>
<keyword evidence="4" id="KW-1185">Reference proteome</keyword>
<feature type="compositionally biased region" description="Low complexity" evidence="2">
    <location>
        <begin position="163"/>
        <end position="174"/>
    </location>
</feature>
<feature type="compositionally biased region" description="Basic and acidic residues" evidence="2">
    <location>
        <begin position="315"/>
        <end position="329"/>
    </location>
</feature>
<evidence type="ECO:0000313" key="3">
    <source>
        <dbReference type="EMBL" id="KAK4507191.1"/>
    </source>
</evidence>
<feature type="region of interest" description="Disordered" evidence="2">
    <location>
        <begin position="583"/>
        <end position="664"/>
    </location>
</feature>
<keyword evidence="1" id="KW-0175">Coiled coil</keyword>
<feature type="compositionally biased region" description="Low complexity" evidence="2">
    <location>
        <begin position="39"/>
        <end position="61"/>
    </location>
</feature>
<feature type="compositionally biased region" description="Basic and acidic residues" evidence="2">
    <location>
        <begin position="381"/>
        <end position="390"/>
    </location>
</feature>
<feature type="compositionally biased region" description="Polar residues" evidence="2">
    <location>
        <begin position="843"/>
        <end position="852"/>
    </location>
</feature>
<name>A0ABR0F1D3_ZASCE</name>
<comment type="caution">
    <text evidence="3">The sequence shown here is derived from an EMBL/GenBank/DDBJ whole genome shotgun (WGS) entry which is preliminary data.</text>
</comment>
<evidence type="ECO:0000256" key="1">
    <source>
        <dbReference type="SAM" id="Coils"/>
    </source>
</evidence>
<evidence type="ECO:0000313" key="4">
    <source>
        <dbReference type="Proteomes" id="UP001305779"/>
    </source>
</evidence>
<proteinExistence type="predicted"/>
<feature type="compositionally biased region" description="Low complexity" evidence="2">
    <location>
        <begin position="619"/>
        <end position="629"/>
    </location>
</feature>
<dbReference type="EMBL" id="JAXOVC010000001">
    <property type="protein sequence ID" value="KAK4507191.1"/>
    <property type="molecule type" value="Genomic_DNA"/>
</dbReference>
<feature type="compositionally biased region" description="Basic and acidic residues" evidence="2">
    <location>
        <begin position="440"/>
        <end position="451"/>
    </location>
</feature>
<protein>
    <submittedName>
        <fullName evidence="3">Uncharacterized protein</fullName>
    </submittedName>
</protein>
<feature type="compositionally biased region" description="Basic and acidic residues" evidence="2">
    <location>
        <begin position="823"/>
        <end position="833"/>
    </location>
</feature>
<feature type="compositionally biased region" description="Basic residues" evidence="2">
    <location>
        <begin position="1"/>
        <end position="12"/>
    </location>
</feature>
<evidence type="ECO:0000256" key="2">
    <source>
        <dbReference type="SAM" id="MobiDB-lite"/>
    </source>
</evidence>
<feature type="compositionally biased region" description="Basic and acidic residues" evidence="2">
    <location>
        <begin position="730"/>
        <end position="740"/>
    </location>
</feature>
<sequence>MPGPHNHHHHPQLHALHTSPWPSQHPSDKPLPTLPSLPSPTLTNPDHILPSSLPAVSSPPRVTRRPPSPSYLRDSGGESPSPKAAMVGRKDKLGLMSRKMMLLRSRTASGGAPNGGSLTRGSPSQGSIDADFIPSSPILQDVGNLAPEQLDYLQPPEMDRRSNSGGSSSSDISGMTNFLAKYGKSDGASDDETENGESPAPARYEHSPEAQDAEADRRRQEEYNSAVLSKRAEQILANAKKRLNVMEGNLRGARDLVAPLTAANLKRATSLGSASFSPAYAHSRRYAPNGYDDEVQQGHRGLHTQNSSPTMGRDYQGHSRGFSETEIPERPYTSLDQPHYMMSRSIRAPARGIDPSAGPGLRGSRSHDSLGGSSGVGYGVHARDSPDSNHLEPLPEADENRRSYRDSRNGVNNGLGIYRPSSRTSDLREQMSSLKGKISTLKERAREDSLRRQSQLSLKNSSPFNNATSAAPEFFYTSSQSYGSPVLDTNGGVGWTSNSNSPASPQKMWENGVPVTGSRNAFAEQAAAQKQPGLQQARIVEIVAPKTPDSKFQVRKAKNVEPMPQTTHRRTPSGTAIIDSAKNRYSHHQQKNSQDMPGTFVDEDEYLDVPSPGLSTDVSESSPISSQSSHVDDDYAPSEDEGSVYEDAQYDQNDQNPVVAHEDREDAFDYEHFFLHSAMGTYSNGRRGSQSSVGTASSASTARGPALVGDEDEDAFRQESELFPPPTPETPERLREIERNLHKRSMSDESISTLDTYATADEDHDEDPVSPMEEPSRRISTFSRRDVSPLESNPLSNPRSAPQTSASAPNSRPTTAVNVNHTSRRDSGSERADSGVGGISHRATASTDSQRSAPPGSLTPKQSATRSLIPALSTPPTSPRGIGRQDPATVAVNALLDPNGKGLGLRNKAVLFSVVESLRKTVHELQSLDDADLQSRVVRKRLDDVRAVLDGRGTAS</sequence>
<feature type="region of interest" description="Disordered" evidence="2">
    <location>
        <begin position="680"/>
        <end position="885"/>
    </location>
</feature>
<feature type="compositionally biased region" description="Basic and acidic residues" evidence="2">
    <location>
        <begin position="398"/>
        <end position="408"/>
    </location>
</feature>
<dbReference type="Proteomes" id="UP001305779">
    <property type="component" value="Unassembled WGS sequence"/>
</dbReference>
<reference evidence="3 4" key="1">
    <citation type="journal article" date="2023" name="G3 (Bethesda)">
        <title>A chromosome-level genome assembly of Zasmidium syzygii isolated from banana leaves.</title>
        <authorList>
            <person name="van Westerhoven A.C."/>
            <person name="Mehrabi R."/>
            <person name="Talebi R."/>
            <person name="Steentjes M.B.F."/>
            <person name="Corcolon B."/>
            <person name="Chong P.A."/>
            <person name="Kema G.H.J."/>
            <person name="Seidl M.F."/>
        </authorList>
    </citation>
    <scope>NUCLEOTIDE SEQUENCE [LARGE SCALE GENOMIC DNA]</scope>
    <source>
        <strain evidence="3 4">P124</strain>
    </source>
</reference>
<gene>
    <name evidence="3" type="ORF">PRZ48_000926</name>
</gene>
<organism evidence="3 4">
    <name type="scientific">Zasmidium cellare</name>
    <name type="common">Wine cellar mold</name>
    <name type="synonym">Racodium cellare</name>
    <dbReference type="NCBI Taxonomy" id="395010"/>
    <lineage>
        <taxon>Eukaryota</taxon>
        <taxon>Fungi</taxon>
        <taxon>Dikarya</taxon>
        <taxon>Ascomycota</taxon>
        <taxon>Pezizomycotina</taxon>
        <taxon>Dothideomycetes</taxon>
        <taxon>Dothideomycetidae</taxon>
        <taxon>Mycosphaerellales</taxon>
        <taxon>Mycosphaerellaceae</taxon>
        <taxon>Zasmidium</taxon>
    </lineage>
</organism>
<accession>A0ABR0F1D3</accession>
<feature type="compositionally biased region" description="Low complexity" evidence="2">
    <location>
        <begin position="687"/>
        <end position="704"/>
    </location>
</feature>
<feature type="compositionally biased region" description="Basic and acidic residues" evidence="2">
    <location>
        <begin position="203"/>
        <end position="222"/>
    </location>
</feature>
<feature type="coiled-coil region" evidence="1">
    <location>
        <begin position="229"/>
        <end position="256"/>
    </location>
</feature>
<feature type="compositionally biased region" description="Polar residues" evidence="2">
    <location>
        <begin position="452"/>
        <end position="464"/>
    </location>
</feature>
<feature type="region of interest" description="Disordered" evidence="2">
    <location>
        <begin position="297"/>
        <end position="464"/>
    </location>
</feature>